<dbReference type="Proteomes" id="UP001151699">
    <property type="component" value="Chromosome A"/>
</dbReference>
<comment type="caution">
    <text evidence="4">The sequence shown here is derived from an EMBL/GenBank/DDBJ whole genome shotgun (WGS) entry which is preliminary data.</text>
</comment>
<evidence type="ECO:0000313" key="4">
    <source>
        <dbReference type="EMBL" id="KAJ6646455.1"/>
    </source>
</evidence>
<dbReference type="InterPro" id="IPR025638">
    <property type="entry name" value="DUF4336"/>
</dbReference>
<dbReference type="Gene3D" id="3.60.15.10">
    <property type="entry name" value="Ribonuclease Z/Hydroxyacylglutathione hydrolase-like"/>
    <property type="match status" value="1"/>
</dbReference>
<name>A0A9Q0N9Z1_9DIPT</name>
<feature type="transmembrane region" description="Helical" evidence="3">
    <location>
        <begin position="7"/>
        <end position="26"/>
    </location>
</feature>
<evidence type="ECO:0000256" key="2">
    <source>
        <dbReference type="SAM" id="MobiDB-lite"/>
    </source>
</evidence>
<gene>
    <name evidence="4" type="ORF">Bhyg_01666</name>
</gene>
<feature type="coiled-coil region" evidence="1">
    <location>
        <begin position="108"/>
        <end position="135"/>
    </location>
</feature>
<proteinExistence type="predicted"/>
<keyword evidence="3" id="KW-1133">Transmembrane helix</keyword>
<dbReference type="SUPFAM" id="SSF56281">
    <property type="entry name" value="Metallo-hydrolase/oxidoreductase"/>
    <property type="match status" value="1"/>
</dbReference>
<dbReference type="OrthoDB" id="421671at2759"/>
<organism evidence="4 5">
    <name type="scientific">Pseudolycoriella hygida</name>
    <dbReference type="NCBI Taxonomy" id="35572"/>
    <lineage>
        <taxon>Eukaryota</taxon>
        <taxon>Metazoa</taxon>
        <taxon>Ecdysozoa</taxon>
        <taxon>Arthropoda</taxon>
        <taxon>Hexapoda</taxon>
        <taxon>Insecta</taxon>
        <taxon>Pterygota</taxon>
        <taxon>Neoptera</taxon>
        <taxon>Endopterygota</taxon>
        <taxon>Diptera</taxon>
        <taxon>Nematocera</taxon>
        <taxon>Sciaroidea</taxon>
        <taxon>Sciaridae</taxon>
        <taxon>Pseudolycoriella</taxon>
    </lineage>
</organism>
<evidence type="ECO:0000313" key="5">
    <source>
        <dbReference type="Proteomes" id="UP001151699"/>
    </source>
</evidence>
<feature type="region of interest" description="Disordered" evidence="2">
    <location>
        <begin position="320"/>
        <end position="343"/>
    </location>
</feature>
<dbReference type="AlphaFoldDB" id="A0A9Q0N9Z1"/>
<dbReference type="PANTHER" id="PTHR33835:SF1">
    <property type="entry name" value="METALLO-BETA-LACTAMASE DOMAIN-CONTAINING PROTEIN"/>
    <property type="match status" value="1"/>
</dbReference>
<evidence type="ECO:0000256" key="3">
    <source>
        <dbReference type="SAM" id="Phobius"/>
    </source>
</evidence>
<reference evidence="4" key="1">
    <citation type="submission" date="2022-07" db="EMBL/GenBank/DDBJ databases">
        <authorList>
            <person name="Trinca V."/>
            <person name="Uliana J.V.C."/>
            <person name="Torres T.T."/>
            <person name="Ward R.J."/>
            <person name="Monesi N."/>
        </authorList>
    </citation>
    <scope>NUCLEOTIDE SEQUENCE</scope>
    <source>
        <strain evidence="4">HSMRA1968</strain>
        <tissue evidence="4">Whole embryos</tissue>
    </source>
</reference>
<dbReference type="InterPro" id="IPR036866">
    <property type="entry name" value="RibonucZ/Hydroxyglut_hydro"/>
</dbReference>
<protein>
    <submittedName>
        <fullName evidence="4">Uncharacterized protein</fullName>
    </submittedName>
</protein>
<accession>A0A9Q0N9Z1</accession>
<evidence type="ECO:0000256" key="1">
    <source>
        <dbReference type="SAM" id="Coils"/>
    </source>
</evidence>
<dbReference type="PANTHER" id="PTHR33835">
    <property type="entry name" value="YALI0C07656P"/>
    <property type="match status" value="1"/>
</dbReference>
<keyword evidence="1" id="KW-0175">Coiled coil</keyword>
<keyword evidence="3" id="KW-0812">Transmembrane</keyword>
<dbReference type="EMBL" id="WJQU01000001">
    <property type="protein sequence ID" value="KAJ6646455.1"/>
    <property type="molecule type" value="Genomic_DNA"/>
</dbReference>
<sequence>MHLTRNAKVYTLISIFIVIASVYLNLHQKAASFFVTGKDTSTKIHEKPMLSFFGSLFAKFGIMANQSPQLRQIGPGFWNVRASFKLFKIIDIGTHMSIIQLRNGNFLVIDTVEMNDQLKKELDELTSNGTKIEAVVGVHPFHTLAFPGFYKLYPNAKYFGTPRHLRNLKDIKWTGQLDDDKESLSKWEPEVELRIPAGAEYVNPQPEKTNHFVSVFVYHPDSKTLHVDDTLMYAENPGILFRLFGFKAGTTMFHPSIKDHGLYPTAEAPLQFRDWMKRLQEDWNYENLCTAHIGVKAGGAHAVVEELLKNSEKFFEDLSERNKKKTPPTVGKQGEWISGNECG</sequence>
<keyword evidence="3" id="KW-0472">Membrane</keyword>
<keyword evidence="5" id="KW-1185">Reference proteome</keyword>